<keyword evidence="3" id="KW-1185">Reference proteome</keyword>
<gene>
    <name evidence="2" type="ORF">E2C01_030260</name>
</gene>
<protein>
    <submittedName>
        <fullName evidence="2">Uncharacterized protein</fullName>
    </submittedName>
</protein>
<name>A0A5B7EQE9_PORTR</name>
<reference evidence="2 3" key="1">
    <citation type="submission" date="2019-05" db="EMBL/GenBank/DDBJ databases">
        <title>Another draft genome of Portunus trituberculatus and its Hox gene families provides insights of decapod evolution.</title>
        <authorList>
            <person name="Jeong J.-H."/>
            <person name="Song I."/>
            <person name="Kim S."/>
            <person name="Choi T."/>
            <person name="Kim D."/>
            <person name="Ryu S."/>
            <person name="Kim W."/>
        </authorList>
    </citation>
    <scope>NUCLEOTIDE SEQUENCE [LARGE SCALE GENOMIC DNA]</scope>
    <source>
        <tissue evidence="2">Muscle</tissue>
    </source>
</reference>
<proteinExistence type="predicted"/>
<organism evidence="2 3">
    <name type="scientific">Portunus trituberculatus</name>
    <name type="common">Swimming crab</name>
    <name type="synonym">Neptunus trituberculatus</name>
    <dbReference type="NCBI Taxonomy" id="210409"/>
    <lineage>
        <taxon>Eukaryota</taxon>
        <taxon>Metazoa</taxon>
        <taxon>Ecdysozoa</taxon>
        <taxon>Arthropoda</taxon>
        <taxon>Crustacea</taxon>
        <taxon>Multicrustacea</taxon>
        <taxon>Malacostraca</taxon>
        <taxon>Eumalacostraca</taxon>
        <taxon>Eucarida</taxon>
        <taxon>Decapoda</taxon>
        <taxon>Pleocyemata</taxon>
        <taxon>Brachyura</taxon>
        <taxon>Eubrachyura</taxon>
        <taxon>Portunoidea</taxon>
        <taxon>Portunidae</taxon>
        <taxon>Portuninae</taxon>
        <taxon>Portunus</taxon>
    </lineage>
</organism>
<evidence type="ECO:0000256" key="1">
    <source>
        <dbReference type="SAM" id="MobiDB-lite"/>
    </source>
</evidence>
<dbReference type="Proteomes" id="UP000324222">
    <property type="component" value="Unassembled WGS sequence"/>
</dbReference>
<dbReference type="AlphaFoldDB" id="A0A5B7EQE9"/>
<sequence>MIEKDYVSVLSILFSRGPWREVSASHQLRHRECCVALCTLPSGLASLSLPTTYVSTSSLSPTRSSLPCYIPSSSPFPHTSGASLLGGAFQPPTSPPALRSGATQGRSIKVSAALWPASDKNKLQAQRKSKRTLFSSSLSCRHSQQTQE</sequence>
<evidence type="ECO:0000313" key="2">
    <source>
        <dbReference type="EMBL" id="MPC36791.1"/>
    </source>
</evidence>
<dbReference type="EMBL" id="VSRR010003608">
    <property type="protein sequence ID" value="MPC36791.1"/>
    <property type="molecule type" value="Genomic_DNA"/>
</dbReference>
<evidence type="ECO:0000313" key="3">
    <source>
        <dbReference type="Proteomes" id="UP000324222"/>
    </source>
</evidence>
<comment type="caution">
    <text evidence="2">The sequence shown here is derived from an EMBL/GenBank/DDBJ whole genome shotgun (WGS) entry which is preliminary data.</text>
</comment>
<feature type="region of interest" description="Disordered" evidence="1">
    <location>
        <begin position="118"/>
        <end position="148"/>
    </location>
</feature>
<feature type="compositionally biased region" description="Polar residues" evidence="1">
    <location>
        <begin position="132"/>
        <end position="148"/>
    </location>
</feature>
<feature type="region of interest" description="Disordered" evidence="1">
    <location>
        <begin position="81"/>
        <end position="105"/>
    </location>
</feature>
<accession>A0A5B7EQE9</accession>